<dbReference type="Proteomes" id="UP001241747">
    <property type="component" value="Unassembled WGS sequence"/>
</dbReference>
<name>A0ABU0L9X1_XANAG</name>
<evidence type="ECO:0000313" key="3">
    <source>
        <dbReference type="Proteomes" id="UP001241747"/>
    </source>
</evidence>
<sequence>MGQPLKGRNEEALVPLLSLVASTALVLIVLLAPS</sequence>
<protein>
    <submittedName>
        <fullName evidence="2">Uncharacterized protein</fullName>
    </submittedName>
</protein>
<evidence type="ECO:0000313" key="2">
    <source>
        <dbReference type="EMBL" id="MDQ0503921.1"/>
    </source>
</evidence>
<reference evidence="2 3" key="1">
    <citation type="submission" date="2023-07" db="EMBL/GenBank/DDBJ databases">
        <title>Genomic Encyclopedia of Type Strains, Phase IV (KMG-IV): sequencing the most valuable type-strain genomes for metagenomic binning, comparative biology and taxonomic classification.</title>
        <authorList>
            <person name="Goeker M."/>
        </authorList>
    </citation>
    <scope>NUCLEOTIDE SEQUENCE [LARGE SCALE GENOMIC DNA]</scope>
    <source>
        <strain evidence="2 3">DSM 3770</strain>
    </source>
</reference>
<keyword evidence="1" id="KW-0812">Transmembrane</keyword>
<feature type="transmembrane region" description="Helical" evidence="1">
    <location>
        <begin position="12"/>
        <end position="32"/>
    </location>
</feature>
<evidence type="ECO:0000256" key="1">
    <source>
        <dbReference type="SAM" id="Phobius"/>
    </source>
</evidence>
<comment type="caution">
    <text evidence="2">The sequence shown here is derived from an EMBL/GenBank/DDBJ whole genome shotgun (WGS) entry which is preliminary data.</text>
</comment>
<keyword evidence="1" id="KW-0472">Membrane</keyword>
<proteinExistence type="predicted"/>
<accession>A0ABU0L9X1</accession>
<keyword evidence="1" id="KW-1133">Transmembrane helix</keyword>
<organism evidence="2 3">
    <name type="scientific">Xanthobacter agilis</name>
    <dbReference type="NCBI Taxonomy" id="47492"/>
    <lineage>
        <taxon>Bacteria</taxon>
        <taxon>Pseudomonadati</taxon>
        <taxon>Pseudomonadota</taxon>
        <taxon>Alphaproteobacteria</taxon>
        <taxon>Hyphomicrobiales</taxon>
        <taxon>Xanthobacteraceae</taxon>
        <taxon>Xanthobacter</taxon>
    </lineage>
</organism>
<keyword evidence="3" id="KW-1185">Reference proteome</keyword>
<dbReference type="EMBL" id="JAUSVY010000001">
    <property type="protein sequence ID" value="MDQ0503921.1"/>
    <property type="molecule type" value="Genomic_DNA"/>
</dbReference>
<gene>
    <name evidence="2" type="ORF">QOZ94_000691</name>
</gene>